<proteinExistence type="predicted"/>
<name>A0A176YKM9_9BRAD</name>
<keyword evidence="2" id="KW-1185">Reference proteome</keyword>
<dbReference type="Proteomes" id="UP000076959">
    <property type="component" value="Unassembled WGS sequence"/>
</dbReference>
<dbReference type="EMBL" id="LUUB01000068">
    <property type="protein sequence ID" value="OAF07546.1"/>
    <property type="molecule type" value="Genomic_DNA"/>
</dbReference>
<reference evidence="1 2" key="1">
    <citation type="submission" date="2016-03" db="EMBL/GenBank/DDBJ databases">
        <title>Draft Genome Sequence of the Strain BR 10245 (Bradyrhizobium sp.) isolated from nodules of Centrolobium paraense.</title>
        <authorList>
            <person name="Simoes-Araujo J.L.Sr."/>
            <person name="Barauna A.C."/>
            <person name="Silva K."/>
            <person name="Zilli J.E."/>
        </authorList>
    </citation>
    <scope>NUCLEOTIDE SEQUENCE [LARGE SCALE GENOMIC DNA]</scope>
    <source>
        <strain evidence="1 2">BR 10245</strain>
    </source>
</reference>
<accession>A0A176YKM9</accession>
<protein>
    <submittedName>
        <fullName evidence="1">Uncharacterized protein</fullName>
    </submittedName>
</protein>
<organism evidence="1 2">
    <name type="scientific">Bradyrhizobium centrolobii</name>
    <dbReference type="NCBI Taxonomy" id="1505087"/>
    <lineage>
        <taxon>Bacteria</taxon>
        <taxon>Pseudomonadati</taxon>
        <taxon>Pseudomonadota</taxon>
        <taxon>Alphaproteobacteria</taxon>
        <taxon>Hyphomicrobiales</taxon>
        <taxon>Nitrobacteraceae</taxon>
        <taxon>Bradyrhizobium</taxon>
    </lineage>
</organism>
<gene>
    <name evidence="1" type="ORF">AYJ54_00255</name>
</gene>
<comment type="caution">
    <text evidence="1">The sequence shown here is derived from an EMBL/GenBank/DDBJ whole genome shotgun (WGS) entry which is preliminary data.</text>
</comment>
<sequence>MIEVRCAKVEQIKATALSNSDAFPDKKIIRTQAAFQGGVELIIQRAPAFEEYSGGDRGSVNLGKKNRQVIIFCKRSMQVLKKSKGLREETIFGFSNMTMHLIEDMKIMELLARTDLDAAPLSLPDILTSCPQEAAPYFKLRSSEVDAVPSRFADLHKALIFCGQLITKTAKRDWKTQGNQRGNKLAPSVAITN</sequence>
<evidence type="ECO:0000313" key="1">
    <source>
        <dbReference type="EMBL" id="OAF07546.1"/>
    </source>
</evidence>
<dbReference type="AlphaFoldDB" id="A0A176YKM9"/>
<evidence type="ECO:0000313" key="2">
    <source>
        <dbReference type="Proteomes" id="UP000076959"/>
    </source>
</evidence>